<feature type="region of interest" description="Disordered" evidence="1">
    <location>
        <begin position="203"/>
        <end position="246"/>
    </location>
</feature>
<dbReference type="InterPro" id="IPR036020">
    <property type="entry name" value="WW_dom_sf"/>
</dbReference>
<dbReference type="AlphaFoldDB" id="A0A0D7BBQ4"/>
<dbReference type="OrthoDB" id="2444812at2759"/>
<dbReference type="EMBL" id="KN880522">
    <property type="protein sequence ID" value="KIY67609.1"/>
    <property type="molecule type" value="Genomic_DNA"/>
</dbReference>
<dbReference type="Gene3D" id="2.20.70.10">
    <property type="match status" value="1"/>
</dbReference>
<dbReference type="Proteomes" id="UP000054007">
    <property type="component" value="Unassembled WGS sequence"/>
</dbReference>
<protein>
    <recommendedName>
        <fullName evidence="2">WW domain-containing protein</fullName>
    </recommendedName>
</protein>
<reference evidence="3 4" key="1">
    <citation type="journal article" date="2015" name="Fungal Genet. Biol.">
        <title>Evolution of novel wood decay mechanisms in Agaricales revealed by the genome sequences of Fistulina hepatica and Cylindrobasidium torrendii.</title>
        <authorList>
            <person name="Floudas D."/>
            <person name="Held B.W."/>
            <person name="Riley R."/>
            <person name="Nagy L.G."/>
            <person name="Koehler G."/>
            <person name="Ransdell A.S."/>
            <person name="Younus H."/>
            <person name="Chow J."/>
            <person name="Chiniquy J."/>
            <person name="Lipzen A."/>
            <person name="Tritt A."/>
            <person name="Sun H."/>
            <person name="Haridas S."/>
            <person name="LaButti K."/>
            <person name="Ohm R.A."/>
            <person name="Kues U."/>
            <person name="Blanchette R.A."/>
            <person name="Grigoriev I.V."/>
            <person name="Minto R.E."/>
            <person name="Hibbett D.S."/>
        </authorList>
    </citation>
    <scope>NUCLEOTIDE SEQUENCE [LARGE SCALE GENOMIC DNA]</scope>
    <source>
        <strain evidence="3 4">FP15055 ss-10</strain>
    </source>
</reference>
<gene>
    <name evidence="3" type="ORF">CYLTODRAFT_375813</name>
</gene>
<proteinExistence type="predicted"/>
<evidence type="ECO:0000313" key="3">
    <source>
        <dbReference type="EMBL" id="KIY67609.1"/>
    </source>
</evidence>
<evidence type="ECO:0000259" key="2">
    <source>
        <dbReference type="PROSITE" id="PS50020"/>
    </source>
</evidence>
<feature type="compositionally biased region" description="Basic and acidic residues" evidence="1">
    <location>
        <begin position="9"/>
        <end position="24"/>
    </location>
</feature>
<dbReference type="InterPro" id="IPR001202">
    <property type="entry name" value="WW_dom"/>
</dbReference>
<feature type="compositionally biased region" description="Low complexity" evidence="1">
    <location>
        <begin position="94"/>
        <end position="120"/>
    </location>
</feature>
<feature type="domain" description="WW" evidence="2">
    <location>
        <begin position="68"/>
        <end position="96"/>
    </location>
</feature>
<keyword evidence="4" id="KW-1185">Reference proteome</keyword>
<dbReference type="PROSITE" id="PS01159">
    <property type="entry name" value="WW_DOMAIN_1"/>
    <property type="match status" value="1"/>
</dbReference>
<accession>A0A0D7BBQ4</accession>
<feature type="compositionally biased region" description="Basic and acidic residues" evidence="1">
    <location>
        <begin position="30"/>
        <end position="42"/>
    </location>
</feature>
<evidence type="ECO:0000256" key="1">
    <source>
        <dbReference type="SAM" id="MobiDB-lite"/>
    </source>
</evidence>
<dbReference type="SUPFAM" id="SSF51045">
    <property type="entry name" value="WW domain"/>
    <property type="match status" value="1"/>
</dbReference>
<name>A0A0D7BBQ4_9AGAR</name>
<feature type="region of interest" description="Disordered" evidence="1">
    <location>
        <begin position="91"/>
        <end position="128"/>
    </location>
</feature>
<feature type="region of interest" description="Disordered" evidence="1">
    <location>
        <begin position="1"/>
        <end position="66"/>
    </location>
</feature>
<evidence type="ECO:0000313" key="4">
    <source>
        <dbReference type="Proteomes" id="UP000054007"/>
    </source>
</evidence>
<dbReference type="Pfam" id="PF00397">
    <property type="entry name" value="WW"/>
    <property type="match status" value="1"/>
</dbReference>
<dbReference type="PROSITE" id="PS50020">
    <property type="entry name" value="WW_DOMAIN_2"/>
    <property type="match status" value="1"/>
</dbReference>
<dbReference type="SMART" id="SM00456">
    <property type="entry name" value="WW"/>
    <property type="match status" value="1"/>
</dbReference>
<sequence>MSAPSSPKDTGRASEDPEESKNVVEESTEKEENKEDTPKNQPDDSSEAPSDAASPPPSGPAVATNGDWQAIFAPQYNAYYFFNTKTQETTWTNPVEPTASSSSSATPAAAPASEPVPTTAGPSTSRYAAAAAAGIDPALAYLDPTLGSGPAGSSGQYAAAARFNARTGRFTAEDGRHPEHMSEYERSKRMSQFYFDVDAWQKQNDARAEEEDPDSKKRKRPSKKDLDRFKEQKKQKKIAKTAWLRT</sequence>
<feature type="compositionally biased region" description="Basic and acidic residues" evidence="1">
    <location>
        <begin position="223"/>
        <end position="232"/>
    </location>
</feature>
<organism evidence="3 4">
    <name type="scientific">Cylindrobasidium torrendii FP15055 ss-10</name>
    <dbReference type="NCBI Taxonomy" id="1314674"/>
    <lineage>
        <taxon>Eukaryota</taxon>
        <taxon>Fungi</taxon>
        <taxon>Dikarya</taxon>
        <taxon>Basidiomycota</taxon>
        <taxon>Agaricomycotina</taxon>
        <taxon>Agaricomycetes</taxon>
        <taxon>Agaricomycetidae</taxon>
        <taxon>Agaricales</taxon>
        <taxon>Marasmiineae</taxon>
        <taxon>Physalacriaceae</taxon>
        <taxon>Cylindrobasidium</taxon>
    </lineage>
</organism>